<sequence>MMLNRAGTIQVHDGQHHEIIGTWNDAFAAATPHTIIKAIEKFFAVPPEKAPETTPRALVYRFIATALSISVNALHPWDARCEFVDSSGEDDPRAGYLSNFPAAVEALRSTPAIGIWGEPQSHFWALLLGQDPVAIISIEGTLYLPTGKPINLMKTYLEHERRIVPMTVRLLKALF</sequence>
<reference evidence="2 3" key="1">
    <citation type="submission" date="2018-05" db="EMBL/GenBank/DDBJ databases">
        <title>Genetic diversity of glacier-inhabiting Cryobacterium bacteria in China and description of Cryobacterium mengkeensis sp. nov. and Arthrobacter glacialis sp. nov.</title>
        <authorList>
            <person name="Liu Q."/>
            <person name="Xin Y.-H."/>
        </authorList>
    </citation>
    <scope>NUCLEOTIDE SEQUENCE [LARGE SCALE GENOMIC DNA]</scope>
    <source>
        <strain evidence="2 3">SK-1</strain>
    </source>
</reference>
<comment type="caution">
    <text evidence="2">The sequence shown here is derived from an EMBL/GenBank/DDBJ whole genome shotgun (WGS) entry which is preliminary data.</text>
</comment>
<dbReference type="Proteomes" id="UP000246722">
    <property type="component" value="Unassembled WGS sequence"/>
</dbReference>
<accession>A0A317ZKM5</accession>
<gene>
    <name evidence="2" type="ORF">CTB96_09870</name>
</gene>
<proteinExistence type="predicted"/>
<dbReference type="InterPro" id="IPR054445">
    <property type="entry name" value="T3SS_chaperone_dom"/>
</dbReference>
<dbReference type="Pfam" id="PF22553">
    <property type="entry name" value="TY-Chap2"/>
    <property type="match status" value="1"/>
</dbReference>
<organism evidence="2 3">
    <name type="scientific">Cryobacterium arcticum</name>
    <dbReference type="NCBI Taxonomy" id="670052"/>
    <lineage>
        <taxon>Bacteria</taxon>
        <taxon>Bacillati</taxon>
        <taxon>Actinomycetota</taxon>
        <taxon>Actinomycetes</taxon>
        <taxon>Micrococcales</taxon>
        <taxon>Microbacteriaceae</taxon>
        <taxon>Cryobacterium</taxon>
    </lineage>
</organism>
<evidence type="ECO:0000259" key="1">
    <source>
        <dbReference type="Pfam" id="PF22553"/>
    </source>
</evidence>
<evidence type="ECO:0000313" key="2">
    <source>
        <dbReference type="EMBL" id="PXA67072.1"/>
    </source>
</evidence>
<evidence type="ECO:0000313" key="3">
    <source>
        <dbReference type="Proteomes" id="UP000246722"/>
    </source>
</evidence>
<name>A0A317ZKM5_9MICO</name>
<feature type="domain" description="T3SS peptide-binding chaperone" evidence="1">
    <location>
        <begin position="2"/>
        <end position="173"/>
    </location>
</feature>
<dbReference type="EMBL" id="QHLY01000012">
    <property type="protein sequence ID" value="PXA67072.1"/>
    <property type="molecule type" value="Genomic_DNA"/>
</dbReference>
<dbReference type="OrthoDB" id="5140850at2"/>
<protein>
    <recommendedName>
        <fullName evidence="1">T3SS peptide-binding chaperone domain-containing protein</fullName>
    </recommendedName>
</protein>
<keyword evidence="3" id="KW-1185">Reference proteome</keyword>
<dbReference type="AlphaFoldDB" id="A0A317ZKM5"/>